<organism evidence="1 2">
    <name type="scientific">Herbaspirillum rubrisubalbicans Os34</name>
    <dbReference type="NCBI Taxonomy" id="1235827"/>
    <lineage>
        <taxon>Bacteria</taxon>
        <taxon>Pseudomonadati</taxon>
        <taxon>Pseudomonadota</taxon>
        <taxon>Betaproteobacteria</taxon>
        <taxon>Burkholderiales</taxon>
        <taxon>Oxalobacteraceae</taxon>
        <taxon>Herbaspirillum</taxon>
    </lineage>
</organism>
<proteinExistence type="predicted"/>
<protein>
    <submittedName>
        <fullName evidence="1">Uncharacterized protein</fullName>
    </submittedName>
</protein>
<evidence type="ECO:0000313" key="2">
    <source>
        <dbReference type="Proteomes" id="UP000501648"/>
    </source>
</evidence>
<dbReference type="AlphaFoldDB" id="A0A6M3ZJH1"/>
<reference evidence="1 2" key="1">
    <citation type="journal article" date="2012" name="J. Bacteriol.">
        <title>Genome sequence of the pathogenic Herbaspirillum seropedicae strain Os34, isolated from rice roots.</title>
        <authorList>
            <person name="Ye W."/>
            <person name="Ye S."/>
            <person name="Liu J."/>
            <person name="Chang S."/>
            <person name="Chen M."/>
            <person name="Zhu B."/>
            <person name="Guo L."/>
            <person name="An Q."/>
        </authorList>
    </citation>
    <scope>NUCLEOTIDE SEQUENCE [LARGE SCALE GENOMIC DNA]</scope>
    <source>
        <strain evidence="1 2">Os34</strain>
    </source>
</reference>
<sequence>MEILFSTLELEAIAMSKSALSKVFGGDSDVACRRLYELAAMDTLAVAASLPMHKLTQAGKSRFSISITPTYKILFEAILASEVGSSGSELDLGSVTAIRIIAMGTL</sequence>
<dbReference type="Proteomes" id="UP000501648">
    <property type="component" value="Chromosome"/>
</dbReference>
<accession>A0A6M3ZJH1</accession>
<dbReference type="EMBL" id="CP008956">
    <property type="protein sequence ID" value="QJP98785.1"/>
    <property type="molecule type" value="Genomic_DNA"/>
</dbReference>
<name>A0A6M3ZJH1_9BURK</name>
<evidence type="ECO:0000313" key="1">
    <source>
        <dbReference type="EMBL" id="QJP98785.1"/>
    </source>
</evidence>
<gene>
    <name evidence="1" type="ORF">C798_00630</name>
</gene>
<dbReference type="RefSeq" id="WP_017455032.1">
    <property type="nucleotide sequence ID" value="NZ_CP008956.1"/>
</dbReference>